<proteinExistence type="predicted"/>
<keyword evidence="1 2" id="KW-0732">Signal</keyword>
<dbReference type="AlphaFoldDB" id="A0A8J5WIH5"/>
<reference evidence="3" key="1">
    <citation type="journal article" date="2021" name="bioRxiv">
        <title>Whole Genome Assembly and Annotation of Northern Wild Rice, Zizania palustris L., Supports a Whole Genome Duplication in the Zizania Genus.</title>
        <authorList>
            <person name="Haas M."/>
            <person name="Kono T."/>
            <person name="Macchietto M."/>
            <person name="Millas R."/>
            <person name="McGilp L."/>
            <person name="Shao M."/>
            <person name="Duquette J."/>
            <person name="Hirsch C.N."/>
            <person name="Kimball J."/>
        </authorList>
    </citation>
    <scope>NUCLEOTIDE SEQUENCE</scope>
    <source>
        <tissue evidence="3">Fresh leaf tissue</tissue>
    </source>
</reference>
<dbReference type="EMBL" id="JAAALK010000081">
    <property type="protein sequence ID" value="KAG8089452.1"/>
    <property type="molecule type" value="Genomic_DNA"/>
</dbReference>
<reference evidence="3" key="2">
    <citation type="submission" date="2021-02" db="EMBL/GenBank/DDBJ databases">
        <authorList>
            <person name="Kimball J.A."/>
            <person name="Haas M.W."/>
            <person name="Macchietto M."/>
            <person name="Kono T."/>
            <person name="Duquette J."/>
            <person name="Shao M."/>
        </authorList>
    </citation>
    <scope>NUCLEOTIDE SEQUENCE</scope>
    <source>
        <tissue evidence="3">Fresh leaf tissue</tissue>
    </source>
</reference>
<dbReference type="PANTHER" id="PTHR33184">
    <property type="entry name" value="PROTEIN TAPETUM DETERMINANT 1-LIKE-RELATED"/>
    <property type="match status" value="1"/>
</dbReference>
<dbReference type="Proteomes" id="UP000729402">
    <property type="component" value="Unassembled WGS sequence"/>
</dbReference>
<dbReference type="Pfam" id="PF24068">
    <property type="entry name" value="TPD1_C"/>
    <property type="match status" value="1"/>
</dbReference>
<dbReference type="InterPro" id="IPR040361">
    <property type="entry name" value="TPD1"/>
</dbReference>
<comment type="caution">
    <text evidence="3">The sequence shown here is derived from an EMBL/GenBank/DDBJ whole genome shotgun (WGS) entry which is preliminary data.</text>
</comment>
<feature type="chain" id="PRO_5036271929" description="LGC1" evidence="2">
    <location>
        <begin position="25"/>
        <end position="144"/>
    </location>
</feature>
<evidence type="ECO:0000313" key="3">
    <source>
        <dbReference type="EMBL" id="KAG8089452.1"/>
    </source>
</evidence>
<protein>
    <recommendedName>
        <fullName evidence="6">LGC1</fullName>
    </recommendedName>
</protein>
<feature type="signal peptide" evidence="2">
    <location>
        <begin position="1"/>
        <end position="24"/>
    </location>
</feature>
<evidence type="ECO:0000313" key="4">
    <source>
        <dbReference type="EMBL" id="KAG8089460.1"/>
    </source>
</evidence>
<evidence type="ECO:0008006" key="6">
    <source>
        <dbReference type="Google" id="ProtNLM"/>
    </source>
</evidence>
<accession>A0A8J5WIH5</accession>
<keyword evidence="5" id="KW-1185">Reference proteome</keyword>
<evidence type="ECO:0000256" key="1">
    <source>
        <dbReference type="ARBA" id="ARBA00022729"/>
    </source>
</evidence>
<sequence>MTAKSTATILLFLVGSLVCSRIHGRDAPSVVNDHEQCDPSDIRISTEATGQVVGGQPEYKVTIDNQCVCPQGDVVLSCPDGIPSSAEPVDSSKIHVQTAGLCLVNDGLPIAKGSPVTFTYAASATIDLTFYGATSQCLTSSTTH</sequence>
<organism evidence="3 5">
    <name type="scientific">Zizania palustris</name>
    <name type="common">Northern wild rice</name>
    <dbReference type="NCBI Taxonomy" id="103762"/>
    <lineage>
        <taxon>Eukaryota</taxon>
        <taxon>Viridiplantae</taxon>
        <taxon>Streptophyta</taxon>
        <taxon>Embryophyta</taxon>
        <taxon>Tracheophyta</taxon>
        <taxon>Spermatophyta</taxon>
        <taxon>Magnoliopsida</taxon>
        <taxon>Liliopsida</taxon>
        <taxon>Poales</taxon>
        <taxon>Poaceae</taxon>
        <taxon>BOP clade</taxon>
        <taxon>Oryzoideae</taxon>
        <taxon>Oryzeae</taxon>
        <taxon>Zizaniinae</taxon>
        <taxon>Zizania</taxon>
    </lineage>
</organism>
<evidence type="ECO:0000256" key="2">
    <source>
        <dbReference type="SAM" id="SignalP"/>
    </source>
</evidence>
<dbReference type="PANTHER" id="PTHR33184:SF5">
    <property type="entry name" value="PUTATIVE-RELATED"/>
    <property type="match status" value="1"/>
</dbReference>
<evidence type="ECO:0000313" key="5">
    <source>
        <dbReference type="Proteomes" id="UP000729402"/>
    </source>
</evidence>
<gene>
    <name evidence="4" type="ORF">GUJ93_ZPchr0011g28759</name>
    <name evidence="3" type="ORF">GUJ93_ZPchr0011g28884</name>
</gene>
<name>A0A8J5WIH5_ZIZPA</name>
<dbReference type="OrthoDB" id="603213at2759"/>
<dbReference type="EMBL" id="JAAALK010000081">
    <property type="protein sequence ID" value="KAG8089460.1"/>
    <property type="molecule type" value="Genomic_DNA"/>
</dbReference>
<dbReference type="GO" id="GO:0001709">
    <property type="term" value="P:cell fate determination"/>
    <property type="evidence" value="ECO:0007669"/>
    <property type="project" value="TreeGrafter"/>
</dbReference>